<dbReference type="OrthoDB" id="3747467at2"/>
<protein>
    <submittedName>
        <fullName evidence="2">Uncharacterized protein</fullName>
    </submittedName>
</protein>
<proteinExistence type="predicted"/>
<dbReference type="Proteomes" id="UP000255467">
    <property type="component" value="Unassembled WGS sequence"/>
</dbReference>
<dbReference type="Proteomes" id="UP000317039">
    <property type="component" value="Chromosome"/>
</dbReference>
<reference evidence="1 4" key="2">
    <citation type="submission" date="2019-07" db="EMBL/GenBank/DDBJ databases">
        <title>Complete Genome Sequence and Methylome Analysis of Nocardia otitidis-caviarum NEB252.</title>
        <authorList>
            <person name="Fomenkov A."/>
            <person name="Anton B.P."/>
            <person name="Vincze T."/>
            <person name="Roberts R.J."/>
        </authorList>
    </citation>
    <scope>NUCLEOTIDE SEQUENCE [LARGE SCALE GENOMIC DNA]</scope>
    <source>
        <strain evidence="1 4">NEB252</strain>
    </source>
</reference>
<keyword evidence="3" id="KW-1185">Reference proteome</keyword>
<dbReference type="STRING" id="1406858.GCA_000710895_01316"/>
<dbReference type="GeneID" id="80331260"/>
<dbReference type="EMBL" id="CP041695">
    <property type="protein sequence ID" value="QDP77775.1"/>
    <property type="molecule type" value="Genomic_DNA"/>
</dbReference>
<dbReference type="KEGG" id="nod:FOH10_02445"/>
<dbReference type="RefSeq" id="WP_051037681.1">
    <property type="nucleotide sequence ID" value="NZ_CP041695.1"/>
</dbReference>
<evidence type="ECO:0000313" key="3">
    <source>
        <dbReference type="Proteomes" id="UP000255467"/>
    </source>
</evidence>
<evidence type="ECO:0000313" key="1">
    <source>
        <dbReference type="EMBL" id="QDP77775.1"/>
    </source>
</evidence>
<evidence type="ECO:0000313" key="2">
    <source>
        <dbReference type="EMBL" id="SUA73224.1"/>
    </source>
</evidence>
<organism evidence="2 3">
    <name type="scientific">Nocardia otitidiscaviarum</name>
    <dbReference type="NCBI Taxonomy" id="1823"/>
    <lineage>
        <taxon>Bacteria</taxon>
        <taxon>Bacillati</taxon>
        <taxon>Actinomycetota</taxon>
        <taxon>Actinomycetes</taxon>
        <taxon>Mycobacteriales</taxon>
        <taxon>Nocardiaceae</taxon>
        <taxon>Nocardia</taxon>
    </lineage>
</organism>
<name>A0A378Y811_9NOCA</name>
<dbReference type="EMBL" id="UGRY01000002">
    <property type="protein sequence ID" value="SUA73224.1"/>
    <property type="molecule type" value="Genomic_DNA"/>
</dbReference>
<dbReference type="AlphaFoldDB" id="A0A378Y811"/>
<accession>A0A378Y811</accession>
<reference evidence="2 3" key="1">
    <citation type="submission" date="2018-06" db="EMBL/GenBank/DDBJ databases">
        <authorList>
            <consortium name="Pathogen Informatics"/>
            <person name="Doyle S."/>
        </authorList>
    </citation>
    <scope>NUCLEOTIDE SEQUENCE [LARGE SCALE GENOMIC DNA]</scope>
    <source>
        <strain evidence="2 3">NCTC1934</strain>
    </source>
</reference>
<sequence length="203" mass="22658">MGEVREGPWTAVNAAAVVESDPYISYEEFGRRFLEYAASEHRIQGAFGQLTGEAFDFGPIGVGPGRIAKLFATVRLGKPKLDREVRDNISFALKIPLEVDLLVDLAVDRYPFHVDGKIHLHLTVRTAEPLRVIIDIAEPRPSDVRVNVASASRRGELLRILASVDHEIRRFVARYLAEEIRKPHIVAATDIDVAARLDAAWKL</sequence>
<evidence type="ECO:0000313" key="4">
    <source>
        <dbReference type="Proteomes" id="UP000317039"/>
    </source>
</evidence>
<gene>
    <name evidence="1" type="ORF">FOH10_02445</name>
    <name evidence="2" type="ORF">NCTC1934_00661</name>
</gene>